<dbReference type="PANTHER" id="PTHR10151">
    <property type="entry name" value="ECTONUCLEOTIDE PYROPHOSPHATASE/PHOSPHODIESTERASE"/>
    <property type="match status" value="1"/>
</dbReference>
<dbReference type="SUPFAM" id="SSF53649">
    <property type="entry name" value="Alkaline phosphatase-like"/>
    <property type="match status" value="1"/>
</dbReference>
<dbReference type="GO" id="GO:0016787">
    <property type="term" value="F:hydrolase activity"/>
    <property type="evidence" value="ECO:0007669"/>
    <property type="project" value="UniProtKB-ARBA"/>
</dbReference>
<reference evidence="2 3" key="1">
    <citation type="submission" date="2013-06" db="EMBL/GenBank/DDBJ databases">
        <title>Whole genome shotgun sequence of Bacillus selenatarsenatis SF-1.</title>
        <authorList>
            <person name="Kuroda M."/>
            <person name="Sei K."/>
            <person name="Yamashita M."/>
            <person name="Ike M."/>
        </authorList>
    </citation>
    <scope>NUCLEOTIDE SEQUENCE [LARGE SCALE GENOMIC DNA]</scope>
    <source>
        <strain evidence="2 3">SF-1</strain>
    </source>
</reference>
<evidence type="ECO:0000256" key="1">
    <source>
        <dbReference type="SAM" id="SignalP"/>
    </source>
</evidence>
<protein>
    <submittedName>
        <fullName evidence="2">Uncharacterized protein</fullName>
    </submittedName>
</protein>
<dbReference type="AlphaFoldDB" id="A0A0A8X5J9"/>
<dbReference type="OrthoDB" id="9779418at2"/>
<evidence type="ECO:0000313" key="3">
    <source>
        <dbReference type="Proteomes" id="UP000031014"/>
    </source>
</evidence>
<sequence>MTTRYLKVIILLFITFSSINVTLAEAASDRQVILISFDGMRNDLTRSYVKDGKLPNIKNVIEKGTNAKYAKTVSPSLTAPSHAAIATGATPLKTSIVSNAWQQKDAALTNQKNAFLSAFEVDPLWVTARKQGKTTATVAFAGANPSTGKQADYTIYYGDTLSPSKQEKLKFTEASGWSNTPKSFSLLMETSFKIKVEDSKNKEIHVLAYDSSNDETKNYDEFIVSDNKKIDKKGVSPKNWGSVTLQVKEDQTAGFWFNFTSTDPALGKEAVMYRSAVTSGLIDGPEGFPERIRDQFGFFPPQDDDIALEKGWISRKEYEEISERFVNWVTDVSLFIKNEYKPDLLMFYAPQIDHQEHKYLLTDPRQPDYSPEKSKKYMEYIQWSYKVADSVVGKTVESLDGNDHLFIVSDHGMEPAHSALEPNKVLKENGLLVLDSDGKIDYKKSKAIAIPSGSAAHVYINLKSREKHGIVPEEDYEQVRNEIIQAFKGIKVNRNENGPVIRHQLKEIWNSTVNLSFTGVKENTKDLFGYLLNADIHPYQDIKKISQNKKLKEQNAGDILLMAAPGYIMGQGESHIVKSTPELGTHGGNPNRDKLRAVFLAMGPDIPRGKKIEPISNLDIAPTIYELLGLQIPNYVEGKRIKNLTEESKKANQE</sequence>
<feature type="chain" id="PRO_5002060883" evidence="1">
    <location>
        <begin position="27"/>
        <end position="654"/>
    </location>
</feature>
<keyword evidence="1" id="KW-0732">Signal</keyword>
<name>A0A0A8X5J9_MESS1</name>
<feature type="signal peptide" evidence="1">
    <location>
        <begin position="1"/>
        <end position="26"/>
    </location>
</feature>
<dbReference type="STRING" id="1321606.SAMD00020551_2685"/>
<dbReference type="PANTHER" id="PTHR10151:SF120">
    <property type="entry name" value="BIS(5'-ADENOSYL)-TRIPHOSPHATASE"/>
    <property type="match status" value="1"/>
</dbReference>
<accession>A0A0A8X5J9</accession>
<dbReference type="InterPro" id="IPR017850">
    <property type="entry name" value="Alkaline_phosphatase_core_sf"/>
</dbReference>
<gene>
    <name evidence="2" type="ORF">SAMD00020551_2685</name>
</gene>
<dbReference type="RefSeq" id="WP_052442181.1">
    <property type="nucleotide sequence ID" value="NZ_BASE01000058.1"/>
</dbReference>
<keyword evidence="3" id="KW-1185">Reference proteome</keyword>
<dbReference type="Gene3D" id="3.40.720.10">
    <property type="entry name" value="Alkaline Phosphatase, subunit A"/>
    <property type="match status" value="1"/>
</dbReference>
<organism evidence="2 3">
    <name type="scientific">Mesobacillus selenatarsenatis (strain DSM 18680 / JCM 14380 / FERM P-15431 / SF-1)</name>
    <dbReference type="NCBI Taxonomy" id="1321606"/>
    <lineage>
        <taxon>Bacteria</taxon>
        <taxon>Bacillati</taxon>
        <taxon>Bacillota</taxon>
        <taxon>Bacilli</taxon>
        <taxon>Bacillales</taxon>
        <taxon>Bacillaceae</taxon>
        <taxon>Mesobacillus</taxon>
    </lineage>
</organism>
<proteinExistence type="predicted"/>
<dbReference type="InterPro" id="IPR002591">
    <property type="entry name" value="Phosphodiest/P_Trfase"/>
</dbReference>
<dbReference type="EMBL" id="BASE01000058">
    <property type="protein sequence ID" value="GAM14534.1"/>
    <property type="molecule type" value="Genomic_DNA"/>
</dbReference>
<dbReference type="Pfam" id="PF01663">
    <property type="entry name" value="Phosphodiest"/>
    <property type="match status" value="1"/>
</dbReference>
<comment type="caution">
    <text evidence="2">The sequence shown here is derived from an EMBL/GenBank/DDBJ whole genome shotgun (WGS) entry which is preliminary data.</text>
</comment>
<evidence type="ECO:0000313" key="2">
    <source>
        <dbReference type="EMBL" id="GAM14534.1"/>
    </source>
</evidence>
<dbReference type="Proteomes" id="UP000031014">
    <property type="component" value="Unassembled WGS sequence"/>
</dbReference>